<sequence>MRLQISGQFSINVRCIMETALYTALNSVKVLRSSVGEVYDTLGNGLRADHGEDGKDTKFLFELQELLSTVNINLRDVEQAVNSLSPPPGPFNLGNTAYLSQESTQDRQALYSQLVNSYKWTDKVHEYSSLAATLLSQNSLKRSYINSSTAKRRRTQTSSHNVPAQAVDTVINTIDRLFSDMSVTITRPFATNALLQHVHVLQISLGRVLKAVIAFKGLMIEWVVVKGHGETLDLWTESRHKVFRKVTENAHAAMLHFSSPTLPELAVRSFMTWFHSYITLFNDPCKRCGNHLNSSLPPTWRDLRTLEPYHEECKP</sequence>
<gene>
    <name evidence="6" type="ORF">L798_06581</name>
</gene>
<evidence type="ECO:0000313" key="6">
    <source>
        <dbReference type="EMBL" id="KDR18601.1"/>
    </source>
</evidence>
<dbReference type="FunCoup" id="A0A067R5Y6">
    <property type="interactions" value="1713"/>
</dbReference>
<dbReference type="OMA" id="FHEDCRN"/>
<evidence type="ECO:0000256" key="2">
    <source>
        <dbReference type="ARBA" id="ARBA00008048"/>
    </source>
</evidence>
<dbReference type="Proteomes" id="UP000027135">
    <property type="component" value="Unassembled WGS sequence"/>
</dbReference>
<dbReference type="OrthoDB" id="1868004at2759"/>
<evidence type="ECO:0000256" key="1">
    <source>
        <dbReference type="ARBA" id="ARBA00004123"/>
    </source>
</evidence>
<keyword evidence="7" id="KW-1185">Reference proteome</keyword>
<evidence type="ECO:0000256" key="3">
    <source>
        <dbReference type="ARBA" id="ARBA00023015"/>
    </source>
</evidence>
<proteinExistence type="inferred from homology"/>
<reference evidence="6 7" key="1">
    <citation type="journal article" date="2014" name="Nat. Commun.">
        <title>Molecular traces of alternative social organization in a termite genome.</title>
        <authorList>
            <person name="Terrapon N."/>
            <person name="Li C."/>
            <person name="Robertson H.M."/>
            <person name="Ji L."/>
            <person name="Meng X."/>
            <person name="Booth W."/>
            <person name="Chen Z."/>
            <person name="Childers C.P."/>
            <person name="Glastad K.M."/>
            <person name="Gokhale K."/>
            <person name="Gowin J."/>
            <person name="Gronenberg W."/>
            <person name="Hermansen R.A."/>
            <person name="Hu H."/>
            <person name="Hunt B.G."/>
            <person name="Huylmans A.K."/>
            <person name="Khalil S.M."/>
            <person name="Mitchell R.D."/>
            <person name="Munoz-Torres M.C."/>
            <person name="Mustard J.A."/>
            <person name="Pan H."/>
            <person name="Reese J.T."/>
            <person name="Scharf M.E."/>
            <person name="Sun F."/>
            <person name="Vogel H."/>
            <person name="Xiao J."/>
            <person name="Yang W."/>
            <person name="Yang Z."/>
            <person name="Yang Z."/>
            <person name="Zhou J."/>
            <person name="Zhu J."/>
            <person name="Brent C.S."/>
            <person name="Elsik C.G."/>
            <person name="Goodisman M.A."/>
            <person name="Liberles D.A."/>
            <person name="Roe R.M."/>
            <person name="Vargo E.L."/>
            <person name="Vilcinskas A."/>
            <person name="Wang J."/>
            <person name="Bornberg-Bauer E."/>
            <person name="Korb J."/>
            <person name="Zhang G."/>
            <person name="Liebig J."/>
        </authorList>
    </citation>
    <scope>NUCLEOTIDE SEQUENCE [LARGE SCALE GENOMIC DNA]</scope>
    <source>
        <tissue evidence="6">Whole organism</tissue>
    </source>
</reference>
<dbReference type="InterPro" id="IPR021627">
    <property type="entry name" value="Mediator_Med27"/>
</dbReference>
<dbReference type="Pfam" id="PF11571">
    <property type="entry name" value="Med27"/>
    <property type="match status" value="1"/>
</dbReference>
<dbReference type="GO" id="GO:0003713">
    <property type="term" value="F:transcription coactivator activity"/>
    <property type="evidence" value="ECO:0007669"/>
    <property type="project" value="TreeGrafter"/>
</dbReference>
<accession>A0A067R5Y6</accession>
<dbReference type="eggNOG" id="ENOG502QS6H">
    <property type="taxonomic scope" value="Eukaryota"/>
</dbReference>
<keyword evidence="5" id="KW-0539">Nucleus</keyword>
<dbReference type="GO" id="GO:0006357">
    <property type="term" value="P:regulation of transcription by RNA polymerase II"/>
    <property type="evidence" value="ECO:0007669"/>
    <property type="project" value="TreeGrafter"/>
</dbReference>
<name>A0A067R5Y6_ZOONE</name>
<dbReference type="PANTHER" id="PTHR13130:SF4">
    <property type="entry name" value="MEDIATOR OF RNA POLYMERASE II TRANSCRIPTION SUBUNIT 27"/>
    <property type="match status" value="1"/>
</dbReference>
<comment type="similarity">
    <text evidence="2">Belongs to the Mediator complex subunit 27 family.</text>
</comment>
<dbReference type="GO" id="GO:0016592">
    <property type="term" value="C:mediator complex"/>
    <property type="evidence" value="ECO:0007669"/>
    <property type="project" value="InterPro"/>
</dbReference>
<keyword evidence="4" id="KW-0804">Transcription</keyword>
<organism evidence="6 7">
    <name type="scientific">Zootermopsis nevadensis</name>
    <name type="common">Dampwood termite</name>
    <dbReference type="NCBI Taxonomy" id="136037"/>
    <lineage>
        <taxon>Eukaryota</taxon>
        <taxon>Metazoa</taxon>
        <taxon>Ecdysozoa</taxon>
        <taxon>Arthropoda</taxon>
        <taxon>Hexapoda</taxon>
        <taxon>Insecta</taxon>
        <taxon>Pterygota</taxon>
        <taxon>Neoptera</taxon>
        <taxon>Polyneoptera</taxon>
        <taxon>Dictyoptera</taxon>
        <taxon>Blattodea</taxon>
        <taxon>Blattoidea</taxon>
        <taxon>Termitoidae</taxon>
        <taxon>Termopsidae</taxon>
        <taxon>Zootermopsis</taxon>
    </lineage>
</organism>
<dbReference type="EMBL" id="KK852680">
    <property type="protein sequence ID" value="KDR18601.1"/>
    <property type="molecule type" value="Genomic_DNA"/>
</dbReference>
<evidence type="ECO:0000256" key="5">
    <source>
        <dbReference type="ARBA" id="ARBA00023242"/>
    </source>
</evidence>
<evidence type="ECO:0000256" key="4">
    <source>
        <dbReference type="ARBA" id="ARBA00023163"/>
    </source>
</evidence>
<evidence type="ECO:0000313" key="7">
    <source>
        <dbReference type="Proteomes" id="UP000027135"/>
    </source>
</evidence>
<dbReference type="STRING" id="136037.A0A067R5Y6"/>
<dbReference type="PANTHER" id="PTHR13130">
    <property type="entry name" value="34 KDA TRANSCRIPTIONAL CO-ACTIVATOR-RELATED"/>
    <property type="match status" value="1"/>
</dbReference>
<comment type="subcellular location">
    <subcellularLocation>
        <location evidence="1">Nucleus</location>
    </subcellularLocation>
</comment>
<dbReference type="InParanoid" id="A0A067R5Y6"/>
<protein>
    <submittedName>
        <fullName evidence="6">Mediator of RNA polymerase II transcription subunit 27</fullName>
    </submittedName>
</protein>
<dbReference type="AlphaFoldDB" id="A0A067R5Y6"/>
<keyword evidence="3" id="KW-0805">Transcription regulation</keyword>